<proteinExistence type="predicted"/>
<dbReference type="EMBL" id="VSSQ01011362">
    <property type="protein sequence ID" value="MPM46656.1"/>
    <property type="molecule type" value="Genomic_DNA"/>
</dbReference>
<dbReference type="AlphaFoldDB" id="A0A645A165"/>
<comment type="caution">
    <text evidence="2">The sequence shown here is derived from an EMBL/GenBank/DDBJ whole genome shotgun (WGS) entry which is preliminary data.</text>
</comment>
<name>A0A645A165_9ZZZZ</name>
<gene>
    <name evidence="2" type="ORF">SDC9_93361</name>
</gene>
<evidence type="ECO:0000313" key="2">
    <source>
        <dbReference type="EMBL" id="MPM46656.1"/>
    </source>
</evidence>
<accession>A0A645A165</accession>
<feature type="region of interest" description="Disordered" evidence="1">
    <location>
        <begin position="99"/>
        <end position="126"/>
    </location>
</feature>
<protein>
    <submittedName>
        <fullName evidence="2">Uncharacterized protein</fullName>
    </submittedName>
</protein>
<reference evidence="2" key="1">
    <citation type="submission" date="2019-08" db="EMBL/GenBank/DDBJ databases">
        <authorList>
            <person name="Kucharzyk K."/>
            <person name="Murdoch R.W."/>
            <person name="Higgins S."/>
            <person name="Loffler F."/>
        </authorList>
    </citation>
    <scope>NUCLEOTIDE SEQUENCE</scope>
</reference>
<evidence type="ECO:0000256" key="1">
    <source>
        <dbReference type="SAM" id="MobiDB-lite"/>
    </source>
</evidence>
<organism evidence="2">
    <name type="scientific">bioreactor metagenome</name>
    <dbReference type="NCBI Taxonomy" id="1076179"/>
    <lineage>
        <taxon>unclassified sequences</taxon>
        <taxon>metagenomes</taxon>
        <taxon>ecological metagenomes</taxon>
    </lineage>
</organism>
<sequence>MVAHGIAAEVGGGERDPARQGVIPAVCHGFQAPAAADVVDDNSIDILTRSRGIGDGDAHASSKLGNGGCTAGDAELIDRPAANRLTRALRQRRAVGPCYGKRHAARARGTDGGQRGLVKADGGHRA</sequence>